<evidence type="ECO:0000256" key="1">
    <source>
        <dbReference type="ARBA" id="ARBA00022490"/>
    </source>
</evidence>
<evidence type="ECO:0000256" key="2">
    <source>
        <dbReference type="HAMAP-Rule" id="MF_01126"/>
    </source>
</evidence>
<keyword evidence="1 2" id="KW-0963">Cytoplasm</keyword>
<comment type="similarity">
    <text evidence="2">Belongs to the UPF0298 family.</text>
</comment>
<organism evidence="3 4">
    <name type="scientific">Dolosicoccus paucivorans</name>
    <dbReference type="NCBI Taxonomy" id="84521"/>
    <lineage>
        <taxon>Bacteria</taxon>
        <taxon>Bacillati</taxon>
        <taxon>Bacillota</taxon>
        <taxon>Bacilli</taxon>
        <taxon>Lactobacillales</taxon>
        <taxon>Aerococcaceae</taxon>
        <taxon>Dolosicoccus</taxon>
    </lineage>
</organism>
<dbReference type="GO" id="GO:0005737">
    <property type="term" value="C:cytoplasm"/>
    <property type="evidence" value="ECO:0007669"/>
    <property type="project" value="UniProtKB-SubCell"/>
</dbReference>
<sequence>MTLFNKQPRTGLIVWLYTLKHQRDLRKYGYIHYMSQPLKYAVLYVNTEEAEQTIQRLNKLFYVRQVEYSHCDDIDLTFKDAIPNRIDPDLAKKTNNEEEVSVFEDIAASISQKLQQPAKKGRD</sequence>
<comment type="subcellular location">
    <subcellularLocation>
        <location evidence="2">Cytoplasm</location>
    </subcellularLocation>
</comment>
<keyword evidence="4" id="KW-1185">Reference proteome</keyword>
<dbReference type="EMBL" id="PNHE01000020">
    <property type="protein sequence ID" value="PMC58237.1"/>
    <property type="molecule type" value="Genomic_DNA"/>
</dbReference>
<accession>A0A2N6SMD3</accession>
<dbReference type="Pfam" id="PF09902">
    <property type="entry name" value="DUF2129"/>
    <property type="match status" value="1"/>
</dbReference>
<dbReference type="HAMAP" id="MF_01126">
    <property type="entry name" value="UPF0298"/>
    <property type="match status" value="1"/>
</dbReference>
<comment type="caution">
    <text evidence="3">The sequence shown here is derived from an EMBL/GenBank/DDBJ whole genome shotgun (WGS) entry which is preliminary data.</text>
</comment>
<dbReference type="OrthoDB" id="2990788at2"/>
<gene>
    <name evidence="3" type="ORF">CJ205_05450</name>
</gene>
<dbReference type="STRING" id="84521.SAMN04487994_101111"/>
<name>A0A2N6SMD3_9LACT</name>
<evidence type="ECO:0000313" key="3">
    <source>
        <dbReference type="EMBL" id="PMC58237.1"/>
    </source>
</evidence>
<proteinExistence type="inferred from homology"/>
<dbReference type="InterPro" id="IPR016979">
    <property type="entry name" value="DUF2129"/>
</dbReference>
<dbReference type="Proteomes" id="UP000235682">
    <property type="component" value="Unassembled WGS sequence"/>
</dbReference>
<reference evidence="3 4" key="1">
    <citation type="submission" date="2017-09" db="EMBL/GenBank/DDBJ databases">
        <title>Bacterial strain isolated from the female urinary microbiota.</title>
        <authorList>
            <person name="Thomas-White K."/>
            <person name="Kumar N."/>
            <person name="Forster S."/>
            <person name="Putonti C."/>
            <person name="Lawley T."/>
            <person name="Wolfe A.J."/>
        </authorList>
    </citation>
    <scope>NUCLEOTIDE SEQUENCE [LARGE SCALE GENOMIC DNA]</scope>
    <source>
        <strain evidence="3 4">UMB0852</strain>
    </source>
</reference>
<protein>
    <recommendedName>
        <fullName evidence="2">UPF0298 protein CJ205_05450</fullName>
    </recommendedName>
</protein>
<dbReference type="AlphaFoldDB" id="A0A2N6SMD3"/>
<evidence type="ECO:0000313" key="4">
    <source>
        <dbReference type="Proteomes" id="UP000235682"/>
    </source>
</evidence>
<dbReference type="RefSeq" id="WP_102227545.1">
    <property type="nucleotide sequence ID" value="NZ_PNFY01000008.1"/>
</dbReference>